<dbReference type="Pfam" id="PF04055">
    <property type="entry name" value="Radical_SAM"/>
    <property type="match status" value="1"/>
</dbReference>
<dbReference type="PATRIC" id="fig|1125699.3.peg.2060"/>
<dbReference type="InterPro" id="IPR005839">
    <property type="entry name" value="Methylthiotransferase"/>
</dbReference>
<dbReference type="GO" id="GO:0035597">
    <property type="term" value="F:tRNA-2-methylthio-N(6)-dimethylallyladenosine(37) synthase activity"/>
    <property type="evidence" value="ECO:0007669"/>
    <property type="project" value="UniProtKB-EC"/>
</dbReference>
<dbReference type="FunFam" id="3.80.30.20:FF:000001">
    <property type="entry name" value="tRNA-2-methylthio-N(6)-dimethylallyladenosine synthase 2"/>
    <property type="match status" value="1"/>
</dbReference>
<dbReference type="Gene3D" id="3.40.50.12160">
    <property type="entry name" value="Methylthiotransferase, N-terminal domain"/>
    <property type="match status" value="1"/>
</dbReference>
<dbReference type="InterPro" id="IPR013848">
    <property type="entry name" value="Methylthiotransferase_N"/>
</dbReference>
<evidence type="ECO:0000256" key="13">
    <source>
        <dbReference type="ARBA" id="ARBA00081141"/>
    </source>
</evidence>
<keyword evidence="5 17" id="KW-0808">Transferase</keyword>
<dbReference type="Gene3D" id="3.80.30.20">
    <property type="entry name" value="tm_1862 like domain"/>
    <property type="match status" value="1"/>
</dbReference>
<evidence type="ECO:0000256" key="10">
    <source>
        <dbReference type="ARBA" id="ARBA00033765"/>
    </source>
</evidence>
<feature type="domain" description="Radical SAM core" evidence="16">
    <location>
        <begin position="196"/>
        <end position="433"/>
    </location>
</feature>
<dbReference type="eggNOG" id="COG0621">
    <property type="taxonomic scope" value="Bacteria"/>
</dbReference>
<dbReference type="Pfam" id="PF00919">
    <property type="entry name" value="UPF0004"/>
    <property type="match status" value="1"/>
</dbReference>
<evidence type="ECO:0000256" key="1">
    <source>
        <dbReference type="ARBA" id="ARBA00001966"/>
    </source>
</evidence>
<dbReference type="STRING" id="1125699.HMPREF9194_02040"/>
<evidence type="ECO:0000259" key="16">
    <source>
        <dbReference type="PROSITE" id="PS51918"/>
    </source>
</evidence>
<accession>S3L4F4</accession>
<dbReference type="SUPFAM" id="SSF102114">
    <property type="entry name" value="Radical SAM enzymes"/>
    <property type="match status" value="1"/>
</dbReference>
<dbReference type="InterPro" id="IPR002792">
    <property type="entry name" value="TRAM_dom"/>
</dbReference>
<dbReference type="InterPro" id="IPR023404">
    <property type="entry name" value="rSAM_horseshoe"/>
</dbReference>
<dbReference type="NCBIfam" id="TIGR00089">
    <property type="entry name" value="MiaB/RimO family radical SAM methylthiotransferase"/>
    <property type="match status" value="1"/>
</dbReference>
<evidence type="ECO:0000256" key="9">
    <source>
        <dbReference type="ARBA" id="ARBA00023014"/>
    </source>
</evidence>
<comment type="caution">
    <text evidence="17">The sequence shown here is derived from an EMBL/GenBank/DDBJ whole genome shotgun (WGS) entry which is preliminary data.</text>
</comment>
<dbReference type="InterPro" id="IPR007197">
    <property type="entry name" value="rSAM"/>
</dbReference>
<dbReference type="RefSeq" id="WP_016526298.1">
    <property type="nucleotide sequence ID" value="NZ_KE332518.1"/>
</dbReference>
<dbReference type="OrthoDB" id="9805215at2"/>
<keyword evidence="4" id="KW-0963">Cytoplasm</keyword>
<evidence type="ECO:0000259" key="14">
    <source>
        <dbReference type="PROSITE" id="PS50926"/>
    </source>
</evidence>
<dbReference type="PANTHER" id="PTHR43020:SF2">
    <property type="entry name" value="MITOCHONDRIAL TRNA METHYLTHIOTRANSFERASE CDK5RAP1"/>
    <property type="match status" value="1"/>
</dbReference>
<evidence type="ECO:0000256" key="11">
    <source>
        <dbReference type="ARBA" id="ARBA00068570"/>
    </source>
</evidence>
<protein>
    <recommendedName>
        <fullName evidence="11">tRNA-2-methylthio-N(6)-dimethylallyladenosine synthase</fullName>
        <ecNumber evidence="10">2.8.4.3</ecNumber>
    </recommendedName>
    <alternativeName>
        <fullName evidence="13">(Dimethylallyl)adenosine tRNA methylthiotransferase MiaB</fullName>
    </alternativeName>
    <alternativeName>
        <fullName evidence="12">tRNA-i(6)A37 methylthiotransferase</fullName>
    </alternativeName>
</protein>
<feature type="domain" description="TRAM" evidence="14">
    <location>
        <begin position="436"/>
        <end position="498"/>
    </location>
</feature>
<evidence type="ECO:0000256" key="12">
    <source>
        <dbReference type="ARBA" id="ARBA00080698"/>
    </source>
</evidence>
<keyword evidence="3" id="KW-0004">4Fe-4S</keyword>
<dbReference type="FunFam" id="3.40.50.12160:FF:000003">
    <property type="entry name" value="CDK5 regulatory subunit-associated protein 1"/>
    <property type="match status" value="1"/>
</dbReference>
<dbReference type="AlphaFoldDB" id="S3L4F4"/>
<comment type="cofactor">
    <cofactor evidence="1">
        <name>[4Fe-4S] cluster</name>
        <dbReference type="ChEBI" id="CHEBI:49883"/>
    </cofactor>
</comment>
<evidence type="ECO:0000256" key="5">
    <source>
        <dbReference type="ARBA" id="ARBA00022679"/>
    </source>
</evidence>
<dbReference type="PANTHER" id="PTHR43020">
    <property type="entry name" value="CDK5 REGULATORY SUBUNIT-ASSOCIATED PROTEIN 1"/>
    <property type="match status" value="1"/>
</dbReference>
<feature type="domain" description="MTTase N-terminal" evidence="15">
    <location>
        <begin position="1"/>
        <end position="120"/>
    </location>
</feature>
<dbReference type="InterPro" id="IPR038135">
    <property type="entry name" value="Methylthiotransferase_N_sf"/>
</dbReference>
<evidence type="ECO:0000313" key="17">
    <source>
        <dbReference type="EMBL" id="EPF31689.1"/>
    </source>
</evidence>
<dbReference type="SFLD" id="SFLDG01061">
    <property type="entry name" value="methylthiotransferase"/>
    <property type="match status" value="1"/>
</dbReference>
<dbReference type="NCBIfam" id="TIGR01574">
    <property type="entry name" value="miaB-methiolase"/>
    <property type="match status" value="1"/>
</dbReference>
<dbReference type="PROSITE" id="PS51449">
    <property type="entry name" value="MTTASE_N"/>
    <property type="match status" value="1"/>
</dbReference>
<dbReference type="PROSITE" id="PS51918">
    <property type="entry name" value="RADICAL_SAM"/>
    <property type="match status" value="1"/>
</dbReference>
<dbReference type="CDD" id="cd01335">
    <property type="entry name" value="Radical_SAM"/>
    <property type="match status" value="1"/>
</dbReference>
<dbReference type="InterPro" id="IPR006638">
    <property type="entry name" value="Elp3/MiaA/NifB-like_rSAM"/>
</dbReference>
<sequence length="498" mass="55712">MTFFFETYGCQMNKAESSAIEQLLLARGWSAADSAQTADLIIINTCSVRATAESRVNGRLGWYTALRKERCEGKPFVLAVTGCMAERLKEKIRERFPAVDYVVGNFEKERFADIAAAAENAARGTEDGSTACTADDVSAGAKTNVPLFRAVSGKKAAVVQNSADLQNVLSFGDQTENDKEDFPDKPAYSFAPLSLEPGAFQAFVPIMHGCNNFCTFCIVPYVRGREISRPFAEIVKELDVLSERGVCEITLLGQNVNSYRWKDGGSALMDFPLLLDRIADHLEKTSSPIKWIRFMSSHPKDLSDDLIGVIKNRPRVCRHIHLPVQHGSSRILQKMNRRYSRETYLDLVDRIRSALPDVSLTTDILIGFPGETEEDVEQMLSLMRRVRYEAAFMYYYNPREGTPACSFADQVPTDEKKARLQKVIDLQQVITKEEALKKLGQTVTVLAESPSRDDKAELLGHTERDSRVVFAAEKKLCGHFAQVRLDKLHGNTFRGTIV</sequence>
<dbReference type="InterPro" id="IPR020612">
    <property type="entry name" value="Methylthiotransferase_CS"/>
</dbReference>
<dbReference type="InterPro" id="IPR058240">
    <property type="entry name" value="rSAM_sf"/>
</dbReference>
<evidence type="ECO:0000256" key="3">
    <source>
        <dbReference type="ARBA" id="ARBA00022485"/>
    </source>
</evidence>
<dbReference type="PROSITE" id="PS50926">
    <property type="entry name" value="TRAM"/>
    <property type="match status" value="1"/>
</dbReference>
<dbReference type="GO" id="GO:0046872">
    <property type="term" value="F:metal ion binding"/>
    <property type="evidence" value="ECO:0007669"/>
    <property type="project" value="UniProtKB-KW"/>
</dbReference>
<name>S3L4F4_TREMA</name>
<keyword evidence="7" id="KW-0479">Metal-binding</keyword>
<keyword evidence="18" id="KW-1185">Reference proteome</keyword>
<keyword evidence="8" id="KW-0408">Iron</keyword>
<keyword evidence="6" id="KW-0949">S-adenosyl-L-methionine</keyword>
<proteinExistence type="predicted"/>
<dbReference type="GO" id="GO:0005829">
    <property type="term" value="C:cytosol"/>
    <property type="evidence" value="ECO:0007669"/>
    <property type="project" value="TreeGrafter"/>
</dbReference>
<evidence type="ECO:0000256" key="7">
    <source>
        <dbReference type="ARBA" id="ARBA00022723"/>
    </source>
</evidence>
<evidence type="ECO:0000313" key="18">
    <source>
        <dbReference type="Proteomes" id="UP000014541"/>
    </source>
</evidence>
<evidence type="ECO:0000259" key="15">
    <source>
        <dbReference type="PROSITE" id="PS51449"/>
    </source>
</evidence>
<dbReference type="Pfam" id="PF01938">
    <property type="entry name" value="TRAM"/>
    <property type="match status" value="1"/>
</dbReference>
<evidence type="ECO:0000256" key="2">
    <source>
        <dbReference type="ARBA" id="ARBA00003234"/>
    </source>
</evidence>
<gene>
    <name evidence="17" type="ORF">HMPREF9194_02040</name>
</gene>
<organism evidence="17 18">
    <name type="scientific">Treponema maltophilum ATCC 51939</name>
    <dbReference type="NCBI Taxonomy" id="1125699"/>
    <lineage>
        <taxon>Bacteria</taxon>
        <taxon>Pseudomonadati</taxon>
        <taxon>Spirochaetota</taxon>
        <taxon>Spirochaetia</taxon>
        <taxon>Spirochaetales</taxon>
        <taxon>Treponemataceae</taxon>
        <taxon>Treponema</taxon>
    </lineage>
</organism>
<evidence type="ECO:0000256" key="6">
    <source>
        <dbReference type="ARBA" id="ARBA00022691"/>
    </source>
</evidence>
<dbReference type="PROSITE" id="PS01278">
    <property type="entry name" value="MTTASE_RADICAL"/>
    <property type="match status" value="1"/>
</dbReference>
<dbReference type="HOGENOM" id="CLU_018697_2_0_12"/>
<evidence type="ECO:0000256" key="4">
    <source>
        <dbReference type="ARBA" id="ARBA00022490"/>
    </source>
</evidence>
<evidence type="ECO:0000256" key="8">
    <source>
        <dbReference type="ARBA" id="ARBA00023004"/>
    </source>
</evidence>
<dbReference type="GO" id="GO:0051539">
    <property type="term" value="F:4 iron, 4 sulfur cluster binding"/>
    <property type="evidence" value="ECO:0007669"/>
    <property type="project" value="UniProtKB-KW"/>
</dbReference>
<dbReference type="SMART" id="SM00729">
    <property type="entry name" value="Elp3"/>
    <property type="match status" value="1"/>
</dbReference>
<dbReference type="SFLD" id="SFLDG01082">
    <property type="entry name" value="B12-binding_domain_containing"/>
    <property type="match status" value="1"/>
</dbReference>
<keyword evidence="9" id="KW-0411">Iron-sulfur</keyword>
<reference evidence="17 18" key="1">
    <citation type="submission" date="2013-04" db="EMBL/GenBank/DDBJ databases">
        <title>The Genome Sequence of Treponema maltophilum ATCC 51939.</title>
        <authorList>
            <consortium name="The Broad Institute Genomics Platform"/>
            <person name="Earl A."/>
            <person name="Ward D."/>
            <person name="Feldgarden M."/>
            <person name="Gevers D."/>
            <person name="Leonetti C."/>
            <person name="Blanton J.M."/>
            <person name="Dewhirst F.E."/>
            <person name="Izard J."/>
            <person name="Walker B."/>
            <person name="Young S."/>
            <person name="Zeng Q."/>
            <person name="Gargeya S."/>
            <person name="Fitzgerald M."/>
            <person name="Haas B."/>
            <person name="Abouelleil A."/>
            <person name="Allen A.W."/>
            <person name="Alvarado L."/>
            <person name="Arachchi H.M."/>
            <person name="Berlin A.M."/>
            <person name="Chapman S.B."/>
            <person name="Gainer-Dewar J."/>
            <person name="Goldberg J."/>
            <person name="Griggs A."/>
            <person name="Gujja S."/>
            <person name="Hansen M."/>
            <person name="Howarth C."/>
            <person name="Imamovic A."/>
            <person name="Ireland A."/>
            <person name="Larimer J."/>
            <person name="McCowan C."/>
            <person name="Murphy C."/>
            <person name="Pearson M."/>
            <person name="Poon T.W."/>
            <person name="Priest M."/>
            <person name="Roberts A."/>
            <person name="Saif S."/>
            <person name="Shea T."/>
            <person name="Sisk P."/>
            <person name="Sykes S."/>
            <person name="Wortman J."/>
            <person name="Nusbaum C."/>
            <person name="Birren B."/>
        </authorList>
    </citation>
    <scope>NUCLEOTIDE SEQUENCE [LARGE SCALE GENOMIC DNA]</scope>
    <source>
        <strain evidence="17 18">ATCC 51939</strain>
    </source>
</reference>
<comment type="function">
    <text evidence="2">Catalyzes the methylthiolation of N6-(dimethylallyl)adenosine (i(6)A), leading to the formation of 2-methylthio-N6-(dimethylallyl)adenosine (ms(2)i(6)A) at position 37 in tRNAs that read codons beginning with uridine.</text>
</comment>
<dbReference type="EC" id="2.8.4.3" evidence="10"/>
<dbReference type="Proteomes" id="UP000014541">
    <property type="component" value="Unassembled WGS sequence"/>
</dbReference>
<dbReference type="SFLD" id="SFLDS00029">
    <property type="entry name" value="Radical_SAM"/>
    <property type="match status" value="1"/>
</dbReference>
<dbReference type="EMBL" id="ATFF01000006">
    <property type="protein sequence ID" value="EPF31689.1"/>
    <property type="molecule type" value="Genomic_DNA"/>
</dbReference>